<dbReference type="SUPFAM" id="SSF69304">
    <property type="entry name" value="Tricorn protease N-terminal domain"/>
    <property type="match status" value="1"/>
</dbReference>
<keyword evidence="1" id="KW-0472">Membrane</keyword>
<feature type="transmembrane region" description="Helical" evidence="1">
    <location>
        <begin position="39"/>
        <end position="58"/>
    </location>
</feature>
<evidence type="ECO:0000313" key="2">
    <source>
        <dbReference type="EMBL" id="GAA0952886.1"/>
    </source>
</evidence>
<dbReference type="RefSeq" id="WP_343955084.1">
    <property type="nucleotide sequence ID" value="NZ_BAAAHQ010000056.1"/>
</dbReference>
<keyword evidence="1" id="KW-0812">Transmembrane</keyword>
<proteinExistence type="predicted"/>
<keyword evidence="1" id="KW-1133">Transmembrane helix</keyword>
<reference evidence="3" key="1">
    <citation type="journal article" date="2019" name="Int. J. Syst. Evol. Microbiol.">
        <title>The Global Catalogue of Microorganisms (GCM) 10K type strain sequencing project: providing services to taxonomists for standard genome sequencing and annotation.</title>
        <authorList>
            <consortium name="The Broad Institute Genomics Platform"/>
            <consortium name="The Broad Institute Genome Sequencing Center for Infectious Disease"/>
            <person name="Wu L."/>
            <person name="Ma J."/>
        </authorList>
    </citation>
    <scope>NUCLEOTIDE SEQUENCE [LARGE SCALE GENOMIC DNA]</scope>
    <source>
        <strain evidence="3">JCM 11136</strain>
    </source>
</reference>
<dbReference type="Proteomes" id="UP001501578">
    <property type="component" value="Unassembled WGS sequence"/>
</dbReference>
<accession>A0ABP4BP81</accession>
<dbReference type="EMBL" id="BAAAHQ010000056">
    <property type="protein sequence ID" value="GAA0952886.1"/>
    <property type="molecule type" value="Genomic_DNA"/>
</dbReference>
<gene>
    <name evidence="2" type="ORF">GCM10009560_75050</name>
</gene>
<evidence type="ECO:0000256" key="1">
    <source>
        <dbReference type="SAM" id="Phobius"/>
    </source>
</evidence>
<sequence>MRTEHELAAALRAAAGAAPDPDLLAGVAARRRTRTRRRLLSVTAALAVIAAGTATAQLQRAPDTVVAQRPPTQGPVAKVWPQALFTMPAKNGQGRHHRLIDALSATEILVVVDAERGETQRFEIHDLAKKTQRVVTTLPDPRERVGDAVTDGKQVVWYTEPGKYRYYYRAPLTGGPTTRIHKQPLHPEPNAMTMNGETVYVTDAKGVTSTVTGPAREWRRLYLITGPWAGDGPIVVTSKYTGINQTRLVNLKTGQEKRIAVPARAKGLRCGPVWCVGTRGGGEGFAQRIDGSRFTPLMGYPAQYPIRDRFVQTSLLIKDLETGTEARIEDIQGWTGTSGSLVYWGDDTTYRVLNLAAVPAPQ</sequence>
<organism evidence="2 3">
    <name type="scientific">Nonomuraea longicatena</name>
    <dbReference type="NCBI Taxonomy" id="83682"/>
    <lineage>
        <taxon>Bacteria</taxon>
        <taxon>Bacillati</taxon>
        <taxon>Actinomycetota</taxon>
        <taxon>Actinomycetes</taxon>
        <taxon>Streptosporangiales</taxon>
        <taxon>Streptosporangiaceae</taxon>
        <taxon>Nonomuraea</taxon>
    </lineage>
</organism>
<evidence type="ECO:0000313" key="3">
    <source>
        <dbReference type="Proteomes" id="UP001501578"/>
    </source>
</evidence>
<keyword evidence="3" id="KW-1185">Reference proteome</keyword>
<name>A0ABP4BP81_9ACTN</name>
<comment type="caution">
    <text evidence="2">The sequence shown here is derived from an EMBL/GenBank/DDBJ whole genome shotgun (WGS) entry which is preliminary data.</text>
</comment>
<protein>
    <submittedName>
        <fullName evidence="2">Uncharacterized protein</fullName>
    </submittedName>
</protein>